<reference evidence="2 3" key="1">
    <citation type="submission" date="2018-11" db="EMBL/GenBank/DDBJ databases">
        <title>The first complete genome of Serratia liquefaciens isolated from metalophyte plant revel distinctness adaptive mechanisms in an extreme habitat.</title>
        <authorList>
            <person name="Caneschi W.L."/>
            <person name="Sanchez A.B."/>
            <person name="Felestrino E.B."/>
            <person name="Assis R.A.B."/>
            <person name="Lemes C.G.C."/>
            <person name="Cordeiro I.F."/>
            <person name="Fonseca N.P."/>
            <person name="Villa M."/>
            <person name="Vieira I.T."/>
            <person name="Moraes L.A."/>
            <person name="Kamino L.H.Y."/>
            <person name="do Carmo F."/>
            <person name="Garcia C.M."/>
            <person name="Almeida N.F."/>
            <person name="Silva R.S."/>
            <person name="Ferro J.A."/>
            <person name="Ferro M.I.T."/>
            <person name="Varani A.M."/>
            <person name="Ferreira R.M."/>
            <person name="dos Santos V.L."/>
            <person name="Silva U.C."/>
            <person name="Setubal J.C."/>
            <person name="Moreira L.M."/>
        </authorList>
    </citation>
    <scope>NUCLEOTIDE SEQUENCE [LARGE SCALE GENOMIC DNA]</scope>
    <source>
        <strain evidence="2 3">FG3</strain>
    </source>
</reference>
<dbReference type="Gene3D" id="3.30.2220.20">
    <property type="entry name" value="Phage tail assembly chaperone gp13-like"/>
    <property type="match status" value="1"/>
</dbReference>
<protein>
    <submittedName>
        <fullName evidence="2">Phage tail protein</fullName>
    </submittedName>
</protein>
<dbReference type="AlphaFoldDB" id="A0A515D0N6"/>
<evidence type="ECO:0000313" key="3">
    <source>
        <dbReference type="Proteomes" id="UP000317572"/>
    </source>
</evidence>
<accession>A0A515D0N6</accession>
<organism evidence="2 3">
    <name type="scientific">Serratia liquefaciens</name>
    <dbReference type="NCBI Taxonomy" id="614"/>
    <lineage>
        <taxon>Bacteria</taxon>
        <taxon>Pseudomonadati</taxon>
        <taxon>Pseudomonadota</taxon>
        <taxon>Gammaproteobacteria</taxon>
        <taxon>Enterobacterales</taxon>
        <taxon>Yersiniaceae</taxon>
        <taxon>Serratia</taxon>
    </lineage>
</organism>
<gene>
    <name evidence="2" type="ORF">EGO53_20215</name>
</gene>
<dbReference type="Pfam" id="PF06222">
    <property type="entry name" value="Phage_TAC_1"/>
    <property type="match status" value="1"/>
</dbReference>
<proteinExistence type="predicted"/>
<dbReference type="EMBL" id="CP033893">
    <property type="protein sequence ID" value="QDL33977.1"/>
    <property type="molecule type" value="Genomic_DNA"/>
</dbReference>
<dbReference type="InterPro" id="IPR038556">
    <property type="entry name" value="TAC_Gp13-like_sf"/>
</dbReference>
<dbReference type="RefSeq" id="WP_142815958.1">
    <property type="nucleotide sequence ID" value="NZ_CP033893.1"/>
</dbReference>
<dbReference type="Proteomes" id="UP000317572">
    <property type="component" value="Chromosome"/>
</dbReference>
<evidence type="ECO:0000256" key="1">
    <source>
        <dbReference type="SAM" id="MobiDB-lite"/>
    </source>
</evidence>
<feature type="region of interest" description="Disordered" evidence="1">
    <location>
        <begin position="45"/>
        <end position="65"/>
    </location>
</feature>
<name>A0A515D0N6_SERLI</name>
<dbReference type="InterPro" id="IPR010411">
    <property type="entry name" value="TAC_Gp13-like"/>
</dbReference>
<evidence type="ECO:0000313" key="2">
    <source>
        <dbReference type="EMBL" id="QDL33977.1"/>
    </source>
</evidence>
<sequence>MAVKKKFNLKALVSAPQSGFRTKTVPVKEWEGAKVVLREPSPEGWGRWREVMTPPEPKEGEQPVKLSISEETQRNIRADAVMFIDVLLDEDMQPVFALSELEDVIAFYGPVHARLLKQAMDLTTSPEEAEKKSESQTPNS</sequence>
<feature type="compositionally biased region" description="Basic and acidic residues" evidence="1">
    <location>
        <begin position="45"/>
        <end position="62"/>
    </location>
</feature>